<proteinExistence type="predicted"/>
<dbReference type="KEGG" id="psti:SOO65_10550"/>
<evidence type="ECO:0000313" key="1">
    <source>
        <dbReference type="EMBL" id="WPU67194.1"/>
    </source>
</evidence>
<reference evidence="1 2" key="1">
    <citation type="submission" date="2023-11" db="EMBL/GenBank/DDBJ databases">
        <title>Peredibacter starrii A3.12.</title>
        <authorList>
            <person name="Mitchell R.J."/>
        </authorList>
    </citation>
    <scope>NUCLEOTIDE SEQUENCE [LARGE SCALE GENOMIC DNA]</scope>
    <source>
        <strain evidence="1 2">A3.12</strain>
    </source>
</reference>
<dbReference type="EMBL" id="CP139487">
    <property type="protein sequence ID" value="WPU67194.1"/>
    <property type="molecule type" value="Genomic_DNA"/>
</dbReference>
<dbReference type="Proteomes" id="UP001324634">
    <property type="component" value="Chromosome"/>
</dbReference>
<evidence type="ECO:0000313" key="2">
    <source>
        <dbReference type="Proteomes" id="UP001324634"/>
    </source>
</evidence>
<dbReference type="AlphaFoldDB" id="A0AAX4HW07"/>
<sequence>MSKITIKDSLGGKLEIFKDYGKHLFLARPHGFINPDLLDEDLKNAKEFSQECPDHWTYCTNTEDVRLINPFNILFLKEIKKLQKLKEIVVYAPGSINRLLIRLITPIFQPDRVIKNKKEFQLFLEEVH</sequence>
<gene>
    <name evidence="1" type="ORF">SOO65_10550</name>
</gene>
<dbReference type="RefSeq" id="WP_321400145.1">
    <property type="nucleotide sequence ID" value="NZ_CP139487.1"/>
</dbReference>
<accession>A0AAX4HW07</accession>
<name>A0AAX4HW07_9BACT</name>
<organism evidence="1 2">
    <name type="scientific">Peredibacter starrii</name>
    <dbReference type="NCBI Taxonomy" id="28202"/>
    <lineage>
        <taxon>Bacteria</taxon>
        <taxon>Pseudomonadati</taxon>
        <taxon>Bdellovibrionota</taxon>
        <taxon>Bacteriovoracia</taxon>
        <taxon>Bacteriovoracales</taxon>
        <taxon>Bacteriovoracaceae</taxon>
        <taxon>Peredibacter</taxon>
    </lineage>
</organism>
<protein>
    <submittedName>
        <fullName evidence="1">Uncharacterized protein</fullName>
    </submittedName>
</protein>
<keyword evidence="2" id="KW-1185">Reference proteome</keyword>